<feature type="compositionally biased region" description="Basic and acidic residues" evidence="1">
    <location>
        <begin position="128"/>
        <end position="140"/>
    </location>
</feature>
<feature type="domain" description="Integrase catalytic" evidence="2">
    <location>
        <begin position="1"/>
        <end position="79"/>
    </location>
</feature>
<dbReference type="PROSITE" id="PS50994">
    <property type="entry name" value="INTEGRASE"/>
    <property type="match status" value="1"/>
</dbReference>
<organism evidence="3 4">
    <name type="scientific">Rotaria sordida</name>
    <dbReference type="NCBI Taxonomy" id="392033"/>
    <lineage>
        <taxon>Eukaryota</taxon>
        <taxon>Metazoa</taxon>
        <taxon>Spiralia</taxon>
        <taxon>Gnathifera</taxon>
        <taxon>Rotifera</taxon>
        <taxon>Eurotatoria</taxon>
        <taxon>Bdelloidea</taxon>
        <taxon>Philodinida</taxon>
        <taxon>Philodinidae</taxon>
        <taxon>Rotaria</taxon>
    </lineage>
</organism>
<reference evidence="3" key="1">
    <citation type="submission" date="2021-02" db="EMBL/GenBank/DDBJ databases">
        <authorList>
            <person name="Nowell W R."/>
        </authorList>
    </citation>
    <scope>NUCLEOTIDE SEQUENCE</scope>
</reference>
<sequence>MDSMAKLIGYNHISSSLYHPQSTGMIERFNAVFVPQIAKLQDRENNNWGEFLLLVVFAYNTGIHATTNYSPFQLQFGRESRLHTDESSTSIIFDKPNDYYKQLKKHLLIIQRQARANVISRQQQYKNNYDKRRSDPHYEINDSALPSSSQTSNNTLKTTINQQLVTSIIDDDIEFISEDNYKSIPDIQCVTNNINNDPLYETISDDNHETNMLLQIDNNDLRVNNHDMALPSSSQTSNNTLKTTINQQLVTGIIDDGIEFISEDNYKSIPDIQCVTNIINNDPLYETISNDNPETNMILQIDNNDLRVNNHDMVDDDQDHE</sequence>
<evidence type="ECO:0000259" key="2">
    <source>
        <dbReference type="PROSITE" id="PS50994"/>
    </source>
</evidence>
<dbReference type="SUPFAM" id="SSF53098">
    <property type="entry name" value="Ribonuclease H-like"/>
    <property type="match status" value="1"/>
</dbReference>
<accession>A0A814M7Z7</accession>
<proteinExistence type="predicted"/>
<dbReference type="GO" id="GO:0015074">
    <property type="term" value="P:DNA integration"/>
    <property type="evidence" value="ECO:0007669"/>
    <property type="project" value="InterPro"/>
</dbReference>
<name>A0A814M7Z7_9BILA</name>
<gene>
    <name evidence="3" type="ORF">ZHD862_LOCUS16330</name>
</gene>
<dbReference type="InterPro" id="IPR050951">
    <property type="entry name" value="Retrovirus_Pol_polyprotein"/>
</dbReference>
<evidence type="ECO:0000313" key="3">
    <source>
        <dbReference type="EMBL" id="CAF1076016.1"/>
    </source>
</evidence>
<protein>
    <recommendedName>
        <fullName evidence="2">Integrase catalytic domain-containing protein</fullName>
    </recommendedName>
</protein>
<dbReference type="InterPro" id="IPR001584">
    <property type="entry name" value="Integrase_cat-core"/>
</dbReference>
<dbReference type="InterPro" id="IPR036397">
    <property type="entry name" value="RNaseH_sf"/>
</dbReference>
<dbReference type="EMBL" id="CAJNOT010000766">
    <property type="protein sequence ID" value="CAF1076016.1"/>
    <property type="molecule type" value="Genomic_DNA"/>
</dbReference>
<comment type="caution">
    <text evidence="3">The sequence shown here is derived from an EMBL/GenBank/DDBJ whole genome shotgun (WGS) entry which is preliminary data.</text>
</comment>
<dbReference type="AlphaFoldDB" id="A0A814M7Z7"/>
<evidence type="ECO:0000256" key="1">
    <source>
        <dbReference type="SAM" id="MobiDB-lite"/>
    </source>
</evidence>
<dbReference type="GO" id="GO:0003676">
    <property type="term" value="F:nucleic acid binding"/>
    <property type="evidence" value="ECO:0007669"/>
    <property type="project" value="InterPro"/>
</dbReference>
<dbReference type="InterPro" id="IPR012337">
    <property type="entry name" value="RNaseH-like_sf"/>
</dbReference>
<feature type="compositionally biased region" description="Polar residues" evidence="1">
    <location>
        <begin position="144"/>
        <end position="154"/>
    </location>
</feature>
<dbReference type="Gene3D" id="3.30.420.10">
    <property type="entry name" value="Ribonuclease H-like superfamily/Ribonuclease H"/>
    <property type="match status" value="1"/>
</dbReference>
<dbReference type="PANTHER" id="PTHR37984">
    <property type="entry name" value="PROTEIN CBG26694"/>
    <property type="match status" value="1"/>
</dbReference>
<feature type="region of interest" description="Disordered" evidence="1">
    <location>
        <begin position="127"/>
        <end position="154"/>
    </location>
</feature>
<dbReference type="PANTHER" id="PTHR37984:SF15">
    <property type="entry name" value="INTEGRASE CATALYTIC DOMAIN-CONTAINING PROTEIN"/>
    <property type="match status" value="1"/>
</dbReference>
<dbReference type="Proteomes" id="UP000663864">
    <property type="component" value="Unassembled WGS sequence"/>
</dbReference>
<evidence type="ECO:0000313" key="4">
    <source>
        <dbReference type="Proteomes" id="UP000663864"/>
    </source>
</evidence>